<dbReference type="GO" id="GO:0030170">
    <property type="term" value="F:pyridoxal phosphate binding"/>
    <property type="evidence" value="ECO:0007669"/>
    <property type="project" value="TreeGrafter"/>
</dbReference>
<proteinExistence type="inferred from homology"/>
<feature type="active site" description="Proton acceptor" evidence="1">
    <location>
        <position position="186"/>
    </location>
</feature>
<dbReference type="InterPro" id="IPR015424">
    <property type="entry name" value="PyrdxlP-dep_Trfase"/>
</dbReference>
<feature type="modified residue" description="N6-(pyridoxal phosphate)lysine" evidence="2">
    <location>
        <position position="186"/>
    </location>
</feature>
<dbReference type="GO" id="GO:0000271">
    <property type="term" value="P:polysaccharide biosynthetic process"/>
    <property type="evidence" value="ECO:0007669"/>
    <property type="project" value="TreeGrafter"/>
</dbReference>
<dbReference type="PANTHER" id="PTHR30244">
    <property type="entry name" value="TRANSAMINASE"/>
    <property type="match status" value="1"/>
</dbReference>
<dbReference type="InterPro" id="IPR015421">
    <property type="entry name" value="PyrdxlP-dep_Trfase_major"/>
</dbReference>
<dbReference type="CDD" id="cd00616">
    <property type="entry name" value="AHBA_syn"/>
    <property type="match status" value="1"/>
</dbReference>
<keyword evidence="2 3" id="KW-0663">Pyridoxal phosphate</keyword>
<evidence type="ECO:0000256" key="2">
    <source>
        <dbReference type="PIRSR" id="PIRSR000390-2"/>
    </source>
</evidence>
<dbReference type="Pfam" id="PF01041">
    <property type="entry name" value="DegT_DnrJ_EryC1"/>
    <property type="match status" value="1"/>
</dbReference>
<evidence type="ECO:0000313" key="5">
    <source>
        <dbReference type="Proteomes" id="UP000183339"/>
    </source>
</evidence>
<dbReference type="GO" id="GO:0008483">
    <property type="term" value="F:transaminase activity"/>
    <property type="evidence" value="ECO:0007669"/>
    <property type="project" value="TreeGrafter"/>
</dbReference>
<reference evidence="4 5" key="1">
    <citation type="submission" date="2016-10" db="EMBL/GenBank/DDBJ databases">
        <authorList>
            <person name="de Groot N.N."/>
        </authorList>
    </citation>
    <scope>NUCLEOTIDE SEQUENCE [LARGE SCALE GENOMIC DNA]</scope>
    <source>
        <strain evidence="4 5">Nl7</strain>
    </source>
</reference>
<evidence type="ECO:0000313" key="4">
    <source>
        <dbReference type="EMBL" id="SES66166.1"/>
    </source>
</evidence>
<dbReference type="AlphaFoldDB" id="A0A1H9YBB3"/>
<protein>
    <submittedName>
        <fullName evidence="4">dTDP-4-amino-4,6-dideoxygalactose transaminase</fullName>
    </submittedName>
</protein>
<evidence type="ECO:0000256" key="1">
    <source>
        <dbReference type="PIRSR" id="PIRSR000390-1"/>
    </source>
</evidence>
<gene>
    <name evidence="4" type="ORF">SAMN05216412_101134</name>
</gene>
<dbReference type="RefSeq" id="WP_218141735.1">
    <property type="nucleotide sequence ID" value="NZ_FOHI01000001.1"/>
</dbReference>
<evidence type="ECO:0000256" key="3">
    <source>
        <dbReference type="RuleBase" id="RU004508"/>
    </source>
</evidence>
<dbReference type="Gene3D" id="3.90.1150.10">
    <property type="entry name" value="Aspartate Aminotransferase, domain 1"/>
    <property type="match status" value="1"/>
</dbReference>
<dbReference type="PANTHER" id="PTHR30244:SF42">
    <property type="entry name" value="UDP-2-ACETAMIDO-2-DEOXY-3-OXO-D-GLUCURONATE AMINOTRANSFERASE"/>
    <property type="match status" value="1"/>
</dbReference>
<dbReference type="SUPFAM" id="SSF53383">
    <property type="entry name" value="PLP-dependent transferases"/>
    <property type="match status" value="1"/>
</dbReference>
<organism evidence="4 5">
    <name type="scientific">Nitrosospira multiformis</name>
    <dbReference type="NCBI Taxonomy" id="1231"/>
    <lineage>
        <taxon>Bacteria</taxon>
        <taxon>Pseudomonadati</taxon>
        <taxon>Pseudomonadota</taxon>
        <taxon>Betaproteobacteria</taxon>
        <taxon>Nitrosomonadales</taxon>
        <taxon>Nitrosomonadaceae</taxon>
        <taxon>Nitrosospira</taxon>
    </lineage>
</organism>
<sequence>MIVPQLDLAQEYQQLRAEIDAAVQQVFLKGTFIDGAENAALEYELAEYIGAAEVICVNSGTDALLLSLKALGIGAGDDVIVPAFTFFATAEAVSLAGARPCFADCAPGQYNIDASSVGQALTPRTRAVIAVHLFGQPVDLAPLQEFCASHNLWLIEDAAQAIGARYHDRGIGSFGITGAFSFYPTKNLGAYGDGGAIACSDPDLASRLRRLRNHGRQDRYQHAEIGFNSRLDELQAAILRVKLPYLDNWNTQRHQLAALYQQALQNTECNWPTVLEGTVPVHHQFVVTHPQRDALQLFLAEHNISTAVFYPLPCHRQSAFSESHAGVSLPLAERLADQVLALPIYPTLPPEAVRHIGKLIQDFEHVEHGKGKSP</sequence>
<accession>A0A1H9YBB3</accession>
<dbReference type="Proteomes" id="UP000183339">
    <property type="component" value="Unassembled WGS sequence"/>
</dbReference>
<dbReference type="Gene3D" id="3.40.640.10">
    <property type="entry name" value="Type I PLP-dependent aspartate aminotransferase-like (Major domain)"/>
    <property type="match status" value="1"/>
</dbReference>
<dbReference type="EMBL" id="FOHI01000001">
    <property type="protein sequence ID" value="SES66166.1"/>
    <property type="molecule type" value="Genomic_DNA"/>
</dbReference>
<name>A0A1H9YBB3_9PROT</name>
<dbReference type="PIRSF" id="PIRSF000390">
    <property type="entry name" value="PLP_StrS"/>
    <property type="match status" value="1"/>
</dbReference>
<dbReference type="InterPro" id="IPR015422">
    <property type="entry name" value="PyrdxlP-dep_Trfase_small"/>
</dbReference>
<comment type="similarity">
    <text evidence="3">Belongs to the DegT/DnrJ/EryC1 family.</text>
</comment>
<dbReference type="InterPro" id="IPR000653">
    <property type="entry name" value="DegT/StrS_aminotransferase"/>
</dbReference>